<gene>
    <name evidence="8" type="ORF">LNTAR_09639</name>
</gene>
<evidence type="ECO:0000256" key="2">
    <source>
        <dbReference type="ARBA" id="ARBA00022741"/>
    </source>
</evidence>
<comment type="caution">
    <text evidence="8">The sequence shown here is derived from an EMBL/GenBank/DDBJ whole genome shotgun (WGS) entry which is preliminary data.</text>
</comment>
<feature type="domain" description="Protein kinase" evidence="7">
    <location>
        <begin position="36"/>
        <end position="265"/>
    </location>
</feature>
<keyword evidence="6" id="KW-1133">Transmembrane helix</keyword>
<evidence type="ECO:0000256" key="5">
    <source>
        <dbReference type="SAM" id="MobiDB-lite"/>
    </source>
</evidence>
<feature type="compositionally biased region" description="Acidic residues" evidence="5">
    <location>
        <begin position="15"/>
        <end position="24"/>
    </location>
</feature>
<dbReference type="Pfam" id="PF00069">
    <property type="entry name" value="Pkinase"/>
    <property type="match status" value="1"/>
</dbReference>
<feature type="transmembrane region" description="Helical" evidence="6">
    <location>
        <begin position="294"/>
        <end position="314"/>
    </location>
</feature>
<proteinExistence type="predicted"/>
<dbReference type="CDD" id="cd14014">
    <property type="entry name" value="STKc_PknB_like"/>
    <property type="match status" value="1"/>
</dbReference>
<evidence type="ECO:0000259" key="7">
    <source>
        <dbReference type="PROSITE" id="PS50011"/>
    </source>
</evidence>
<dbReference type="GO" id="GO:0004674">
    <property type="term" value="F:protein serine/threonine kinase activity"/>
    <property type="evidence" value="ECO:0007669"/>
    <property type="project" value="TreeGrafter"/>
</dbReference>
<dbReference type="AlphaFoldDB" id="A6DIG9"/>
<keyword evidence="6" id="KW-0812">Transmembrane</keyword>
<protein>
    <recommendedName>
        <fullName evidence="7">Protein kinase domain-containing protein</fullName>
    </recommendedName>
</protein>
<evidence type="ECO:0000256" key="6">
    <source>
        <dbReference type="SAM" id="Phobius"/>
    </source>
</evidence>
<dbReference type="PANTHER" id="PTHR43289:SF6">
    <property type="entry name" value="SERINE_THREONINE-PROTEIN KINASE NEKL-3"/>
    <property type="match status" value="1"/>
</dbReference>
<sequence>MKEGSKQSLMGLLNDLDDPWEEENQLPKKEEQEARYTYIKHIASGGQKNISSAFDTKLHRTVALAELKSDLPDQETESFIEEIFLTASFQHPNIIKILDFGIRKEDTLFFTMELMLNSNLRNHIKKNETPATQNLEIFLKICDAIAYAHSKGVIHLDLKPDNIQIGAFGEVLISDWGLSKKLGSGLKNSKSQGTPGFMAPEQTASGAELSSATDIYSLGAILSFLFSKVPENEIPQGIHAVIKKAMAQDPEERYQKVEDLKHEISNFIAGYSTNAQQAGFIKELQLLIRRNSQLCITIFTSLILITCLTAYFLLNLKDKNVNLAQSIEELEITGRKLSKSVILEKQLNTELVNRELKVAENLMQYPLYFSSPASSSQKALDIYLRQENTQTFNKKLLIILLIRQDFDKILELELKAPEELMEIIEKFAQKPKSADGVLKELKDFVELLQTMNNLPNKPFSNLKKAYMERAVYYSDDVVKPIIMSPLIIKQLIKTWNPDWDTNNLFYSIHNSSLTLRGHELSVLSDNSPYSSHYSFLRFLKFKKLDLRESNIAVMRHLNGLDLQTLDIRETQVQNLHPHKATRDISTVIINPGQFPEESINHLPPAVKIIQRK</sequence>
<keyword evidence="1" id="KW-0808">Transferase</keyword>
<dbReference type="InterPro" id="IPR000719">
    <property type="entry name" value="Prot_kinase_dom"/>
</dbReference>
<dbReference type="InterPro" id="IPR011009">
    <property type="entry name" value="Kinase-like_dom_sf"/>
</dbReference>
<name>A6DIG9_9BACT</name>
<evidence type="ECO:0000256" key="4">
    <source>
        <dbReference type="ARBA" id="ARBA00022840"/>
    </source>
</evidence>
<keyword evidence="2" id="KW-0547">Nucleotide-binding</keyword>
<dbReference type="eggNOG" id="COG0515">
    <property type="taxonomic scope" value="Bacteria"/>
</dbReference>
<dbReference type="SUPFAM" id="SSF56112">
    <property type="entry name" value="Protein kinase-like (PK-like)"/>
    <property type="match status" value="1"/>
</dbReference>
<dbReference type="GO" id="GO:0005524">
    <property type="term" value="F:ATP binding"/>
    <property type="evidence" value="ECO:0007669"/>
    <property type="project" value="UniProtKB-KW"/>
</dbReference>
<dbReference type="PROSITE" id="PS50011">
    <property type="entry name" value="PROTEIN_KINASE_DOM"/>
    <property type="match status" value="1"/>
</dbReference>
<reference evidence="8 9" key="1">
    <citation type="journal article" date="2010" name="J. Bacteriol.">
        <title>Genome sequence of Lentisphaera araneosa HTCC2155T, the type species of the order Lentisphaerales in the phylum Lentisphaerae.</title>
        <authorList>
            <person name="Thrash J.C."/>
            <person name="Cho J.C."/>
            <person name="Vergin K.L."/>
            <person name="Morris R.M."/>
            <person name="Giovannoni S.J."/>
        </authorList>
    </citation>
    <scope>NUCLEOTIDE SEQUENCE [LARGE SCALE GENOMIC DNA]</scope>
    <source>
        <strain evidence="8 9">HTCC2155</strain>
    </source>
</reference>
<keyword evidence="9" id="KW-1185">Reference proteome</keyword>
<dbReference type="PANTHER" id="PTHR43289">
    <property type="entry name" value="MITOGEN-ACTIVATED PROTEIN KINASE KINASE KINASE 20-RELATED"/>
    <property type="match status" value="1"/>
</dbReference>
<dbReference type="EMBL" id="ABCK01000004">
    <property type="protein sequence ID" value="EDM28823.1"/>
    <property type="molecule type" value="Genomic_DNA"/>
</dbReference>
<dbReference type="Gene3D" id="1.10.510.10">
    <property type="entry name" value="Transferase(Phosphotransferase) domain 1"/>
    <property type="match status" value="1"/>
</dbReference>
<evidence type="ECO:0000256" key="3">
    <source>
        <dbReference type="ARBA" id="ARBA00022777"/>
    </source>
</evidence>
<accession>A6DIG9</accession>
<dbReference type="STRING" id="313628.LNTAR_09639"/>
<dbReference type="Proteomes" id="UP000004947">
    <property type="component" value="Unassembled WGS sequence"/>
</dbReference>
<organism evidence="8 9">
    <name type="scientific">Lentisphaera araneosa HTCC2155</name>
    <dbReference type="NCBI Taxonomy" id="313628"/>
    <lineage>
        <taxon>Bacteria</taxon>
        <taxon>Pseudomonadati</taxon>
        <taxon>Lentisphaerota</taxon>
        <taxon>Lentisphaeria</taxon>
        <taxon>Lentisphaerales</taxon>
        <taxon>Lentisphaeraceae</taxon>
        <taxon>Lentisphaera</taxon>
    </lineage>
</organism>
<evidence type="ECO:0000313" key="8">
    <source>
        <dbReference type="EMBL" id="EDM28823.1"/>
    </source>
</evidence>
<keyword evidence="4" id="KW-0067">ATP-binding</keyword>
<evidence type="ECO:0000313" key="9">
    <source>
        <dbReference type="Proteomes" id="UP000004947"/>
    </source>
</evidence>
<keyword evidence="3" id="KW-0418">Kinase</keyword>
<feature type="region of interest" description="Disordered" evidence="5">
    <location>
        <begin position="1"/>
        <end position="31"/>
    </location>
</feature>
<evidence type="ECO:0000256" key="1">
    <source>
        <dbReference type="ARBA" id="ARBA00022679"/>
    </source>
</evidence>
<keyword evidence="6" id="KW-0472">Membrane</keyword>
<dbReference type="SMART" id="SM00220">
    <property type="entry name" value="S_TKc"/>
    <property type="match status" value="1"/>
</dbReference>